<gene>
    <name evidence="1" type="ORF">METZ01_LOCUS349949</name>
</gene>
<dbReference type="GO" id="GO:0009055">
    <property type="term" value="F:electron transfer activity"/>
    <property type="evidence" value="ECO:0007669"/>
    <property type="project" value="InterPro"/>
</dbReference>
<name>A0A382RIV6_9ZZZZ</name>
<dbReference type="SUPFAM" id="SSF46626">
    <property type="entry name" value="Cytochrome c"/>
    <property type="match status" value="1"/>
</dbReference>
<dbReference type="GO" id="GO:0020037">
    <property type="term" value="F:heme binding"/>
    <property type="evidence" value="ECO:0007669"/>
    <property type="project" value="InterPro"/>
</dbReference>
<dbReference type="PROSITE" id="PS51257">
    <property type="entry name" value="PROKAR_LIPOPROTEIN"/>
    <property type="match status" value="1"/>
</dbReference>
<evidence type="ECO:0008006" key="2">
    <source>
        <dbReference type="Google" id="ProtNLM"/>
    </source>
</evidence>
<evidence type="ECO:0000313" key="1">
    <source>
        <dbReference type="EMBL" id="SVC97095.1"/>
    </source>
</evidence>
<dbReference type="EMBL" id="UINC01121731">
    <property type="protein sequence ID" value="SVC97095.1"/>
    <property type="molecule type" value="Genomic_DNA"/>
</dbReference>
<reference evidence="1" key="1">
    <citation type="submission" date="2018-05" db="EMBL/GenBank/DDBJ databases">
        <authorList>
            <person name="Lanie J.A."/>
            <person name="Ng W.-L."/>
            <person name="Kazmierczak K.M."/>
            <person name="Andrzejewski T.M."/>
            <person name="Davidsen T.M."/>
            <person name="Wayne K.J."/>
            <person name="Tettelin H."/>
            <person name="Glass J.I."/>
            <person name="Rusch D."/>
            <person name="Podicherti R."/>
            <person name="Tsui H.-C.T."/>
            <person name="Winkler M.E."/>
        </authorList>
    </citation>
    <scope>NUCLEOTIDE SEQUENCE</scope>
</reference>
<accession>A0A382RIV6</accession>
<dbReference type="AlphaFoldDB" id="A0A382RIV6"/>
<sequence>MKELLFLCFFLFAFSCTHNELSVCETESPSFTDCVEPIIDLNCTGCHVYGSAANTSTILTNYDAIKLAVDQNDLLNRIKYNSSNENMPPAGKMSNQDITIIENWIDHGLQNN</sequence>
<proteinExistence type="predicted"/>
<protein>
    <recommendedName>
        <fullName evidence="2">Cytochrome c domain-containing protein</fullName>
    </recommendedName>
</protein>
<dbReference type="InterPro" id="IPR036909">
    <property type="entry name" value="Cyt_c-like_dom_sf"/>
</dbReference>
<organism evidence="1">
    <name type="scientific">marine metagenome</name>
    <dbReference type="NCBI Taxonomy" id="408172"/>
    <lineage>
        <taxon>unclassified sequences</taxon>
        <taxon>metagenomes</taxon>
        <taxon>ecological metagenomes</taxon>
    </lineage>
</organism>